<comment type="caution">
    <text evidence="1">The sequence shown here is derived from an EMBL/GenBank/DDBJ whole genome shotgun (WGS) entry which is preliminary data.</text>
</comment>
<dbReference type="Proteomes" id="UP000642265">
    <property type="component" value="Unassembled WGS sequence"/>
</dbReference>
<evidence type="ECO:0000313" key="2">
    <source>
        <dbReference type="Proteomes" id="UP000642265"/>
    </source>
</evidence>
<reference evidence="1" key="1">
    <citation type="submission" date="2020-09" db="EMBL/GenBank/DDBJ databases">
        <authorList>
            <person name="Dalcin Martins P."/>
        </authorList>
    </citation>
    <scope>NUCLEOTIDE SEQUENCE</scope>
    <source>
        <strain evidence="1">MAG47</strain>
    </source>
</reference>
<organism evidence="1 2">
    <name type="scientific">Brucella anthropi</name>
    <name type="common">Ochrobactrum anthropi</name>
    <dbReference type="NCBI Taxonomy" id="529"/>
    <lineage>
        <taxon>Bacteria</taxon>
        <taxon>Pseudomonadati</taxon>
        <taxon>Pseudomonadota</taxon>
        <taxon>Alphaproteobacteria</taxon>
        <taxon>Hyphomicrobiales</taxon>
        <taxon>Brucellaceae</taxon>
        <taxon>Brucella/Ochrobactrum group</taxon>
        <taxon>Brucella</taxon>
    </lineage>
</organism>
<name>A0A8I0N3X2_BRUAN</name>
<dbReference type="EMBL" id="JACZKO010000019">
    <property type="protein sequence ID" value="MBE0560409.1"/>
    <property type="molecule type" value="Genomic_DNA"/>
</dbReference>
<evidence type="ECO:0000313" key="1">
    <source>
        <dbReference type="EMBL" id="MBE0560409.1"/>
    </source>
</evidence>
<accession>A0A8I0N3X2</accession>
<proteinExistence type="predicted"/>
<protein>
    <submittedName>
        <fullName evidence="1">Uncharacterized protein</fullName>
    </submittedName>
</protein>
<gene>
    <name evidence="1" type="ORF">IH622_06230</name>
</gene>
<dbReference type="AlphaFoldDB" id="A0A8I0N3X2"/>
<reference evidence="1" key="2">
    <citation type="submission" date="2020-10" db="EMBL/GenBank/DDBJ databases">
        <title>Enrichment of novel Verrucomicrobia, Bacteroidetes and Krumholzibacteria in an oxygen-limited, methane- and iron-fed bioreactor inoculated with Bothnian Sea sediments.</title>
        <authorList>
            <person name="Martins P.D."/>
            <person name="de Jong A."/>
            <person name="Lenstra W.K."/>
            <person name="van Helmond N.A.G.M."/>
            <person name="Slomp C.P."/>
            <person name="Jetten M.S.M."/>
            <person name="Welte C.U."/>
            <person name="Rasigraf O."/>
        </authorList>
    </citation>
    <scope>NUCLEOTIDE SEQUENCE</scope>
    <source>
        <strain evidence="1">MAG47</strain>
    </source>
</reference>
<sequence>MLPPNLGGKRQLLRGNEPQAGFQLDTLMAMWPERMDTSLKGIALILEPFDLGQFWRDEQRQINQRRGLLNHHHALTIAKTPTARFIGGNFRGLI</sequence>